<dbReference type="Proteomes" id="UP000196138">
    <property type="component" value="Chromosome"/>
</dbReference>
<organism evidence="2 3">
    <name type="scientific">Comamonas serinivorans</name>
    <dbReference type="NCBI Taxonomy" id="1082851"/>
    <lineage>
        <taxon>Bacteria</taxon>
        <taxon>Pseudomonadati</taxon>
        <taxon>Pseudomonadota</taxon>
        <taxon>Betaproteobacteria</taxon>
        <taxon>Burkholderiales</taxon>
        <taxon>Comamonadaceae</taxon>
        <taxon>Comamonas</taxon>
    </lineage>
</organism>
<evidence type="ECO:0000313" key="3">
    <source>
        <dbReference type="Proteomes" id="UP000196138"/>
    </source>
</evidence>
<dbReference type="Gene3D" id="3.40.50.410">
    <property type="entry name" value="von Willebrand factor, type A domain"/>
    <property type="match status" value="1"/>
</dbReference>
<dbReference type="SMART" id="SM00327">
    <property type="entry name" value="VWA"/>
    <property type="match status" value="1"/>
</dbReference>
<gene>
    <name evidence="2" type="ORF">CCO03_09940</name>
</gene>
<accession>A0A1Y0ENE4</accession>
<name>A0A1Y0ENE4_9BURK</name>
<dbReference type="KEGG" id="cser:CCO03_09940"/>
<dbReference type="CDD" id="cd01462">
    <property type="entry name" value="VWA_YIEM_type"/>
    <property type="match status" value="1"/>
</dbReference>
<protein>
    <recommendedName>
        <fullName evidence="1">VWFA domain-containing protein</fullName>
    </recommendedName>
</protein>
<dbReference type="EMBL" id="CP021455">
    <property type="protein sequence ID" value="ARU04958.1"/>
    <property type="molecule type" value="Genomic_DNA"/>
</dbReference>
<reference evidence="2 3" key="1">
    <citation type="submission" date="2017-05" db="EMBL/GenBank/DDBJ databases">
        <authorList>
            <person name="Song R."/>
            <person name="Chenine A.L."/>
            <person name="Ruprecht R.M."/>
        </authorList>
    </citation>
    <scope>NUCLEOTIDE SEQUENCE [LARGE SCALE GENOMIC DNA]</scope>
    <source>
        <strain evidence="2 3">DSM 26136</strain>
    </source>
</reference>
<dbReference type="Pfam" id="PF05762">
    <property type="entry name" value="VWA_CoxE"/>
    <property type="match status" value="1"/>
</dbReference>
<dbReference type="PANTHER" id="PTHR30634">
    <property type="entry name" value="OUTER MEMBRANE LOLAB LIPOPROTEIN INSERTION APPARATUS"/>
    <property type="match status" value="1"/>
</dbReference>
<dbReference type="InterPro" id="IPR036465">
    <property type="entry name" value="vWFA_dom_sf"/>
</dbReference>
<dbReference type="RefSeq" id="WP_087280552.1">
    <property type="nucleotide sequence ID" value="NZ_CP021455.1"/>
</dbReference>
<dbReference type="InterPro" id="IPR008912">
    <property type="entry name" value="Uncharacterised_CoxE"/>
</dbReference>
<dbReference type="InterPro" id="IPR002035">
    <property type="entry name" value="VWF_A"/>
</dbReference>
<dbReference type="AlphaFoldDB" id="A0A1Y0ENE4"/>
<dbReference type="PANTHER" id="PTHR30634:SF16">
    <property type="entry name" value="OUTER-MEMBRANE LIPOPROTEIN LOLB"/>
    <property type="match status" value="1"/>
</dbReference>
<dbReference type="SUPFAM" id="SSF53300">
    <property type="entry name" value="vWA-like"/>
    <property type="match status" value="1"/>
</dbReference>
<proteinExistence type="predicted"/>
<feature type="domain" description="VWFA" evidence="1">
    <location>
        <begin position="214"/>
        <end position="373"/>
    </location>
</feature>
<dbReference type="InterPro" id="IPR050458">
    <property type="entry name" value="LolB"/>
</dbReference>
<keyword evidence="3" id="KW-1185">Reference proteome</keyword>
<sequence length="378" mass="41200">MSLTVTDPLERWRLLLGEAAQDACGGLGADAAAADAALDWLYGRDSDLGARGERSAERSGDMSPSALTVPDWINAIHTLFPQEVIERLETDAVERYGIDEVVTNLEVLQRIEPSQGLLRAVLQTKHLMNPEVLAAARAIVTEVVRRIMEKLATEVRQAFGGTRDRRRNSRRPIASNFDFKRTVATNLHRYDPASGRLYLQTPRFNSRTKKHTDTWDIILLVDQSGSMTDSVIHSAVMAACLWQLPGMRTKLVAFDTAVVDLTDDVADPVELLMKVQLGGGTDIAKAVAYAQGLVNNPQKTVVVLISDFYEGGSEYELIRRVKALTAEGVRFLGLAALDASANPVYNHETGQALANVGAKVGAMTPGHLAAWLAEQVQG</sequence>
<evidence type="ECO:0000259" key="1">
    <source>
        <dbReference type="SMART" id="SM00327"/>
    </source>
</evidence>
<dbReference type="OrthoDB" id="9789979at2"/>
<evidence type="ECO:0000313" key="2">
    <source>
        <dbReference type="EMBL" id="ARU04958.1"/>
    </source>
</evidence>